<protein>
    <submittedName>
        <fullName evidence="1">Uncharacterized protein</fullName>
    </submittedName>
</protein>
<reference evidence="1" key="1">
    <citation type="journal article" date="2020" name="Nature">
        <title>Giant virus diversity and host interactions through global metagenomics.</title>
        <authorList>
            <person name="Schulz F."/>
            <person name="Roux S."/>
            <person name="Paez-Espino D."/>
            <person name="Jungbluth S."/>
            <person name="Walsh D.A."/>
            <person name="Denef V.J."/>
            <person name="McMahon K.D."/>
            <person name="Konstantinidis K.T."/>
            <person name="Eloe-Fadrosh E.A."/>
            <person name="Kyrpides N.C."/>
            <person name="Woyke T."/>
        </authorList>
    </citation>
    <scope>NUCLEOTIDE SEQUENCE</scope>
    <source>
        <strain evidence="1">GVMAG-M-3300025138-11</strain>
    </source>
</reference>
<accession>A0A6C0IZR3</accession>
<proteinExistence type="predicted"/>
<dbReference type="AlphaFoldDB" id="A0A6C0IZR3"/>
<dbReference type="EMBL" id="MN740273">
    <property type="protein sequence ID" value="QHT97197.1"/>
    <property type="molecule type" value="Genomic_DNA"/>
</dbReference>
<organism evidence="1">
    <name type="scientific">viral metagenome</name>
    <dbReference type="NCBI Taxonomy" id="1070528"/>
    <lineage>
        <taxon>unclassified sequences</taxon>
        <taxon>metagenomes</taxon>
        <taxon>organismal metagenomes</taxon>
    </lineage>
</organism>
<sequence length="428" mass="49720">MNELAGLNTRLDGKEKYEKLNNKYLNDRRNQSCDIIQPSNNVFNNYENVKNNYEKYSRSDYKNILESEFNKKKHSYNNKQETINIETDNSYTNSVNFNSETKHDIENQYKKPDNSYTNSLNSVNQITHDVENQSINSILTGNIDNQSKNSVLTGDIENQSMNSVLTDDIENLPINENINNNKNLEEVGLLNDKFSNSIVKNNNLDKFKNVVLRILSKYNIETTDDEINNYFIRYNITSLNDIDKLEQLVFDVKQKNKPILKRNNLVKSKLKNQLISIDSNDMDKELSDSMTDFCIKLDQLNLQEVTSVSLKSAIFPKNIGETETIDEYPYILLEIKELGSNYKSINKDVNNAFLLLTFDTDLGNYKKITNNNSEDYRKTFPIPFCLNKLTIKIKRPNGSIINYNKKNLNLNFVFEITHKITSNNLDIY</sequence>
<evidence type="ECO:0000313" key="1">
    <source>
        <dbReference type="EMBL" id="QHT97197.1"/>
    </source>
</evidence>
<name>A0A6C0IZR3_9ZZZZ</name>